<evidence type="ECO:0000259" key="2">
    <source>
        <dbReference type="PROSITE" id="PS51085"/>
    </source>
</evidence>
<sequence>MTQSVFKVIVNGEHELAVDASEGTLLEALEAHKLEVNYHCKSGFCGACRSTLKSGSVRYLTDPLAYIRKGDILPCCCVPESDLEIDH</sequence>
<dbReference type="GO" id="GO:0051537">
    <property type="term" value="F:2 iron, 2 sulfur cluster binding"/>
    <property type="evidence" value="ECO:0007669"/>
    <property type="project" value="InterPro"/>
</dbReference>
<comment type="caution">
    <text evidence="3">The sequence shown here is derived from an EMBL/GenBank/DDBJ whole genome shotgun (WGS) entry which is preliminary data.</text>
</comment>
<keyword evidence="4" id="KW-1185">Reference proteome</keyword>
<keyword evidence="1" id="KW-0830">Ubiquinone</keyword>
<dbReference type="RefSeq" id="WP_126783912.1">
    <property type="nucleotide sequence ID" value="NZ_PIQF01000001.1"/>
</dbReference>
<dbReference type="Gene3D" id="3.10.20.30">
    <property type="match status" value="1"/>
</dbReference>
<dbReference type="InterPro" id="IPR006058">
    <property type="entry name" value="2Fe2S_fd_BS"/>
</dbReference>
<dbReference type="AlphaFoldDB" id="A0A432ZII1"/>
<dbReference type="OrthoDB" id="9796486at2"/>
<dbReference type="Proteomes" id="UP000287908">
    <property type="component" value="Unassembled WGS sequence"/>
</dbReference>
<protein>
    <submittedName>
        <fullName evidence="3">(Fe-S)-binding protein</fullName>
    </submittedName>
</protein>
<dbReference type="CDD" id="cd00207">
    <property type="entry name" value="fer2"/>
    <property type="match status" value="1"/>
</dbReference>
<accession>A0A432ZII1</accession>
<gene>
    <name evidence="3" type="ORF">CWI81_03960</name>
</gene>
<evidence type="ECO:0000313" key="4">
    <source>
        <dbReference type="Proteomes" id="UP000287908"/>
    </source>
</evidence>
<dbReference type="PROSITE" id="PS00197">
    <property type="entry name" value="2FE2S_FER_1"/>
    <property type="match status" value="1"/>
</dbReference>
<dbReference type="InterPro" id="IPR036010">
    <property type="entry name" value="2Fe-2S_ferredoxin-like_sf"/>
</dbReference>
<dbReference type="SUPFAM" id="SSF54292">
    <property type="entry name" value="2Fe-2S ferredoxin-like"/>
    <property type="match status" value="1"/>
</dbReference>
<evidence type="ECO:0000313" key="3">
    <source>
        <dbReference type="EMBL" id="RUO77640.1"/>
    </source>
</evidence>
<organism evidence="3 4">
    <name type="scientific">Idiomarina seosinensis</name>
    <dbReference type="NCBI Taxonomy" id="281739"/>
    <lineage>
        <taxon>Bacteria</taxon>
        <taxon>Pseudomonadati</taxon>
        <taxon>Pseudomonadota</taxon>
        <taxon>Gammaproteobacteria</taxon>
        <taxon>Alteromonadales</taxon>
        <taxon>Idiomarinaceae</taxon>
        <taxon>Idiomarina</taxon>
    </lineage>
</organism>
<proteinExistence type="predicted"/>
<name>A0A432ZII1_9GAMM</name>
<dbReference type="InterPro" id="IPR012675">
    <property type="entry name" value="Beta-grasp_dom_sf"/>
</dbReference>
<dbReference type="NCBIfam" id="NF007985">
    <property type="entry name" value="PRK10713.1"/>
    <property type="match status" value="1"/>
</dbReference>
<dbReference type="InterPro" id="IPR001041">
    <property type="entry name" value="2Fe-2S_ferredoxin-type"/>
</dbReference>
<feature type="domain" description="2Fe-2S ferredoxin-type" evidence="2">
    <location>
        <begin position="4"/>
        <end position="87"/>
    </location>
</feature>
<dbReference type="Pfam" id="PF00111">
    <property type="entry name" value="Fer2"/>
    <property type="match status" value="1"/>
</dbReference>
<dbReference type="EMBL" id="PIQF01000001">
    <property type="protein sequence ID" value="RUO77640.1"/>
    <property type="molecule type" value="Genomic_DNA"/>
</dbReference>
<dbReference type="PROSITE" id="PS51085">
    <property type="entry name" value="2FE2S_FER_2"/>
    <property type="match status" value="1"/>
</dbReference>
<evidence type="ECO:0000256" key="1">
    <source>
        <dbReference type="ARBA" id="ARBA00023075"/>
    </source>
</evidence>
<reference evidence="3 4" key="1">
    <citation type="journal article" date="2011" name="Front. Microbiol.">
        <title>Genomic signatures of strain selection and enhancement in Bacillus atrophaeus var. globigii, a historical biowarfare simulant.</title>
        <authorList>
            <person name="Gibbons H.S."/>
            <person name="Broomall S.M."/>
            <person name="McNew L.A."/>
            <person name="Daligault H."/>
            <person name="Chapman C."/>
            <person name="Bruce D."/>
            <person name="Karavis M."/>
            <person name="Krepps M."/>
            <person name="McGregor P.A."/>
            <person name="Hong C."/>
            <person name="Park K.H."/>
            <person name="Akmal A."/>
            <person name="Feldman A."/>
            <person name="Lin J.S."/>
            <person name="Chang W.E."/>
            <person name="Higgs B.W."/>
            <person name="Demirev P."/>
            <person name="Lindquist J."/>
            <person name="Liem A."/>
            <person name="Fochler E."/>
            <person name="Read T.D."/>
            <person name="Tapia R."/>
            <person name="Johnson S."/>
            <person name="Bishop-Lilly K.A."/>
            <person name="Detter C."/>
            <person name="Han C."/>
            <person name="Sozhamannan S."/>
            <person name="Rosenzweig C.N."/>
            <person name="Skowronski E.W."/>
        </authorList>
    </citation>
    <scope>NUCLEOTIDE SEQUENCE [LARGE SCALE GENOMIC DNA]</scope>
    <source>
        <strain evidence="3 4">CL-SP19</strain>
    </source>
</reference>